<dbReference type="SUPFAM" id="SSF53067">
    <property type="entry name" value="Actin-like ATPase domain"/>
    <property type="match status" value="2"/>
</dbReference>
<gene>
    <name evidence="1" type="primary">pilM</name>
    <name evidence="1" type="ORF">FJY75_07600</name>
</gene>
<protein>
    <submittedName>
        <fullName evidence="1">Pilus assembly protein PilM</fullName>
    </submittedName>
</protein>
<organism evidence="1 2">
    <name type="scientific">Eiseniibacteriota bacterium</name>
    <dbReference type="NCBI Taxonomy" id="2212470"/>
    <lineage>
        <taxon>Bacteria</taxon>
        <taxon>Candidatus Eiseniibacteriota</taxon>
    </lineage>
</organism>
<dbReference type="PANTHER" id="PTHR32432:SF3">
    <property type="entry name" value="ETHANOLAMINE UTILIZATION PROTEIN EUTJ"/>
    <property type="match status" value="1"/>
</dbReference>
<dbReference type="Proteomes" id="UP000748308">
    <property type="component" value="Unassembled WGS sequence"/>
</dbReference>
<dbReference type="InterPro" id="IPR050696">
    <property type="entry name" value="FtsA/MreB"/>
</dbReference>
<dbReference type="InterPro" id="IPR043129">
    <property type="entry name" value="ATPase_NBD"/>
</dbReference>
<comment type="caution">
    <text evidence="1">The sequence shown here is derived from an EMBL/GenBank/DDBJ whole genome shotgun (WGS) entry which is preliminary data.</text>
</comment>
<dbReference type="AlphaFoldDB" id="A0A938BQY4"/>
<dbReference type="EMBL" id="VGIY01000170">
    <property type="protein sequence ID" value="MBM3317702.1"/>
    <property type="molecule type" value="Genomic_DNA"/>
</dbReference>
<sequence length="325" mass="34162">MAGSTMTRTGIDLGTASVKLVRAVGAARVEVITHAGLEEWDRVPSGERVAAAAGALRRLLRRLGLRRGQLGRVAVAAGGHEVSLREVLLPPLTAEELRRALPYEARKHLDLEGMTEPVLDAQILDPSLEAPNGEGPRMRVLLAAAPAAARDFALAVLDELGIDPHVVDVEPLAALNELLARAPERTGAGAEALALLDIGAAHTALHVAGRRGGVLSRRVGDGVGACGEDGAADRFAAMVDRVRETLTFFRGRHRREIAGVFLAGGGALREGCAESLGRALGREVAPLDPIADLGREARGARQAAAGGPRYVTACGLCRWWDEDDV</sequence>
<dbReference type="Pfam" id="PF11104">
    <property type="entry name" value="PilM_2"/>
    <property type="match status" value="1"/>
</dbReference>
<name>A0A938BQY4_UNCEI</name>
<reference evidence="1" key="1">
    <citation type="submission" date="2019-03" db="EMBL/GenBank/DDBJ databases">
        <title>Lake Tanganyika Metagenome-Assembled Genomes (MAGs).</title>
        <authorList>
            <person name="Tran P."/>
        </authorList>
    </citation>
    <scope>NUCLEOTIDE SEQUENCE</scope>
    <source>
        <strain evidence="1">M_DeepCast_400m_m2_100</strain>
    </source>
</reference>
<dbReference type="InterPro" id="IPR005883">
    <property type="entry name" value="PilM"/>
</dbReference>
<dbReference type="PANTHER" id="PTHR32432">
    <property type="entry name" value="CELL DIVISION PROTEIN FTSA-RELATED"/>
    <property type="match status" value="1"/>
</dbReference>
<evidence type="ECO:0000313" key="2">
    <source>
        <dbReference type="Proteomes" id="UP000748308"/>
    </source>
</evidence>
<evidence type="ECO:0000313" key="1">
    <source>
        <dbReference type="EMBL" id="MBM3317702.1"/>
    </source>
</evidence>
<accession>A0A938BQY4</accession>
<proteinExistence type="predicted"/>
<dbReference type="Gene3D" id="3.30.1490.300">
    <property type="match status" value="1"/>
</dbReference>